<evidence type="ECO:0000313" key="4">
    <source>
        <dbReference type="Proteomes" id="UP000186857"/>
    </source>
</evidence>
<accession>A0A1Q8VE40</accession>
<evidence type="ECO:0000313" key="3">
    <source>
        <dbReference type="EMBL" id="OLO46376.1"/>
    </source>
</evidence>
<feature type="transmembrane region" description="Helical" evidence="2">
    <location>
        <begin position="328"/>
        <end position="346"/>
    </location>
</feature>
<dbReference type="AlphaFoldDB" id="A0A1Q8VE40"/>
<feature type="region of interest" description="Disordered" evidence="1">
    <location>
        <begin position="273"/>
        <end position="308"/>
    </location>
</feature>
<keyword evidence="2" id="KW-0472">Membrane</keyword>
<feature type="transmembrane region" description="Helical" evidence="2">
    <location>
        <begin position="21"/>
        <end position="39"/>
    </location>
</feature>
<evidence type="ECO:0000256" key="1">
    <source>
        <dbReference type="SAM" id="MobiDB-lite"/>
    </source>
</evidence>
<keyword evidence="2" id="KW-1133">Transmembrane helix</keyword>
<feature type="transmembrane region" description="Helical" evidence="2">
    <location>
        <begin position="352"/>
        <end position="372"/>
    </location>
</feature>
<reference evidence="3 4" key="1">
    <citation type="submission" date="2016-12" db="EMBL/GenBank/DDBJ databases">
        <title>Genomic Comparison of strains in the 'Actinomyces naeslundii' Group.</title>
        <authorList>
            <person name="Mughal S.R."/>
            <person name="Do T."/>
            <person name="Gilbert S.C."/>
            <person name="Witherden E.A."/>
            <person name="Didelot X."/>
            <person name="Beighton D."/>
        </authorList>
    </citation>
    <scope>NUCLEOTIDE SEQUENCE [LARGE SCALE GENOMIC DNA]</scope>
    <source>
        <strain evidence="3 4">CCUG 33920</strain>
    </source>
</reference>
<organism evidence="3 4">
    <name type="scientific">Actinomyces oris</name>
    <dbReference type="NCBI Taxonomy" id="544580"/>
    <lineage>
        <taxon>Bacteria</taxon>
        <taxon>Bacillati</taxon>
        <taxon>Actinomycetota</taxon>
        <taxon>Actinomycetes</taxon>
        <taxon>Actinomycetales</taxon>
        <taxon>Actinomycetaceae</taxon>
        <taxon>Actinomyces</taxon>
    </lineage>
</organism>
<feature type="transmembrane region" description="Helical" evidence="2">
    <location>
        <begin position="96"/>
        <end position="117"/>
    </location>
</feature>
<dbReference type="Proteomes" id="UP000186857">
    <property type="component" value="Unassembled WGS sequence"/>
</dbReference>
<sequence>MGKPGGFDAGRADRRRLLKGYASAALGILAVCTGLHGLARSDLPLGLLFSFGGAGLVLYSVGRFVLYRRLRKAGDLWRQVDGGVEFGPAPYPIWDYLSVAVTTIGALAPMAVILLAGSSYPRAFRVFLVAAELLLLCIAMGALLLRGGRGLPIIVMTPGEVRLRIDGPRYARIPWSSRPGLEQSVVHRGSRHALITTTTGQRVLLPMFSVPIGYAQLQAVLGFYATHDWDRAGLRTDEGLLRVRELTASPARTGERMEQAVSPYTGVPYQASPDGGAPDAVTADDAPRDIGTPFTASETIASAEGTGGRRRRFSCEEADCRMRDRPRWFLTGALVVFVASGCSTSVYQVGSIVLEIGASLVILLHGAVLSRAQHSRERAERRWTWGADGVRLRGIRFVPLAMHAEALALVVTAVIGMWLATVTDRVVGYDLGLPILLTAVLLLSALTVGATTFRARHATEITVNAEGLHLITGAGRDVLLRWRDRPYIVGVDRRGAMVVDVTPGGETSVTLSAPPLLYTDLQRIVEFYANCPEASSELVTEAGLARVRALSSRL</sequence>
<dbReference type="EMBL" id="MSKJ01000001">
    <property type="protein sequence ID" value="OLO46376.1"/>
    <property type="molecule type" value="Genomic_DNA"/>
</dbReference>
<feature type="transmembrane region" description="Helical" evidence="2">
    <location>
        <begin position="123"/>
        <end position="145"/>
    </location>
</feature>
<keyword evidence="2" id="KW-0812">Transmembrane</keyword>
<proteinExistence type="predicted"/>
<protein>
    <submittedName>
        <fullName evidence="3">Uncharacterized protein</fullName>
    </submittedName>
</protein>
<name>A0A1Q8VE40_9ACTO</name>
<feature type="transmembrane region" description="Helical" evidence="2">
    <location>
        <begin position="431"/>
        <end position="453"/>
    </location>
</feature>
<evidence type="ECO:0000256" key="2">
    <source>
        <dbReference type="SAM" id="Phobius"/>
    </source>
</evidence>
<feature type="transmembrane region" description="Helical" evidence="2">
    <location>
        <begin position="45"/>
        <end position="66"/>
    </location>
</feature>
<gene>
    <name evidence="3" type="ORF">BKH29_00625</name>
</gene>
<comment type="caution">
    <text evidence="3">The sequence shown here is derived from an EMBL/GenBank/DDBJ whole genome shotgun (WGS) entry which is preliminary data.</text>
</comment>
<feature type="transmembrane region" description="Helical" evidence="2">
    <location>
        <begin position="400"/>
        <end position="419"/>
    </location>
</feature>